<evidence type="ECO:0000259" key="10">
    <source>
        <dbReference type="Pfam" id="PF23598"/>
    </source>
</evidence>
<comment type="similarity">
    <text evidence="1">Belongs to the disease resistance NB-LRR family.</text>
</comment>
<dbReference type="GO" id="GO:0006952">
    <property type="term" value="P:defense response"/>
    <property type="evidence" value="ECO:0007669"/>
    <property type="project" value="UniProtKB-KW"/>
</dbReference>
<evidence type="ECO:0000256" key="1">
    <source>
        <dbReference type="ARBA" id="ARBA00008894"/>
    </source>
</evidence>
<keyword evidence="12" id="KW-1185">Reference proteome</keyword>
<dbReference type="InterPro" id="IPR036388">
    <property type="entry name" value="WH-like_DNA-bd_sf"/>
</dbReference>
<organism evidence="11 12">
    <name type="scientific">Salvia divinorum</name>
    <name type="common">Maria pastora</name>
    <name type="synonym">Diviner's sage</name>
    <dbReference type="NCBI Taxonomy" id="28513"/>
    <lineage>
        <taxon>Eukaryota</taxon>
        <taxon>Viridiplantae</taxon>
        <taxon>Streptophyta</taxon>
        <taxon>Embryophyta</taxon>
        <taxon>Tracheophyta</taxon>
        <taxon>Spermatophyta</taxon>
        <taxon>Magnoliopsida</taxon>
        <taxon>eudicotyledons</taxon>
        <taxon>Gunneridae</taxon>
        <taxon>Pentapetalae</taxon>
        <taxon>asterids</taxon>
        <taxon>lamiids</taxon>
        <taxon>Lamiales</taxon>
        <taxon>Lamiaceae</taxon>
        <taxon>Nepetoideae</taxon>
        <taxon>Mentheae</taxon>
        <taxon>Salviinae</taxon>
        <taxon>Salvia</taxon>
        <taxon>Salvia subgen. Calosphace</taxon>
    </lineage>
</organism>
<dbReference type="AlphaFoldDB" id="A0ABD1GWC1"/>
<dbReference type="SUPFAM" id="SSF52540">
    <property type="entry name" value="P-loop containing nucleoside triphosphate hydrolases"/>
    <property type="match status" value="1"/>
</dbReference>
<dbReference type="InterPro" id="IPR058922">
    <property type="entry name" value="WHD_DRP"/>
</dbReference>
<keyword evidence="2" id="KW-0433">Leucine-rich repeat</keyword>
<dbReference type="PANTHER" id="PTHR23155">
    <property type="entry name" value="DISEASE RESISTANCE PROTEIN RP"/>
    <property type="match status" value="1"/>
</dbReference>
<dbReference type="Gene3D" id="1.10.8.430">
    <property type="entry name" value="Helical domain of apoptotic protease-activating factors"/>
    <property type="match status" value="1"/>
</dbReference>
<name>A0ABD1GWC1_SALDI</name>
<keyword evidence="6" id="KW-0067">ATP-binding</keyword>
<dbReference type="InterPro" id="IPR044974">
    <property type="entry name" value="Disease_R_plants"/>
</dbReference>
<evidence type="ECO:0000256" key="4">
    <source>
        <dbReference type="ARBA" id="ARBA00022741"/>
    </source>
</evidence>
<dbReference type="PRINTS" id="PR00364">
    <property type="entry name" value="DISEASERSIST"/>
</dbReference>
<reference evidence="11 12" key="1">
    <citation type="submission" date="2024-06" db="EMBL/GenBank/DDBJ databases">
        <title>A chromosome level genome sequence of Diviner's sage (Salvia divinorum).</title>
        <authorList>
            <person name="Ford S.A."/>
            <person name="Ro D.-K."/>
            <person name="Ness R.W."/>
            <person name="Phillips M.A."/>
        </authorList>
    </citation>
    <scope>NUCLEOTIDE SEQUENCE [LARGE SCALE GENOMIC DNA]</scope>
    <source>
        <strain evidence="11">SAF-2024a</strain>
        <tissue evidence="11">Leaf</tissue>
    </source>
</reference>
<feature type="domain" description="Disease resistance R13L4/SHOC-2-like LRR" evidence="10">
    <location>
        <begin position="599"/>
        <end position="888"/>
    </location>
</feature>
<keyword evidence="3" id="KW-0677">Repeat</keyword>
<feature type="region of interest" description="Disordered" evidence="7">
    <location>
        <begin position="133"/>
        <end position="169"/>
    </location>
</feature>
<dbReference type="SUPFAM" id="SSF52058">
    <property type="entry name" value="L domain-like"/>
    <property type="match status" value="1"/>
</dbReference>
<dbReference type="Pfam" id="PF23598">
    <property type="entry name" value="LRR_14"/>
    <property type="match status" value="1"/>
</dbReference>
<comment type="caution">
    <text evidence="11">The sequence shown here is derived from an EMBL/GenBank/DDBJ whole genome shotgun (WGS) entry which is preliminary data.</text>
</comment>
<evidence type="ECO:0000256" key="2">
    <source>
        <dbReference type="ARBA" id="ARBA00022614"/>
    </source>
</evidence>
<dbReference type="Pfam" id="PF00931">
    <property type="entry name" value="NB-ARC"/>
    <property type="match status" value="1"/>
</dbReference>
<feature type="domain" description="NB-ARC" evidence="8">
    <location>
        <begin position="219"/>
        <end position="383"/>
    </location>
</feature>
<feature type="domain" description="Disease resistance protein winged helix" evidence="9">
    <location>
        <begin position="455"/>
        <end position="522"/>
    </location>
</feature>
<dbReference type="EMBL" id="JBEAFC010000008">
    <property type="protein sequence ID" value="KAL1547091.1"/>
    <property type="molecule type" value="Genomic_DNA"/>
</dbReference>
<dbReference type="InterPro" id="IPR032675">
    <property type="entry name" value="LRR_dom_sf"/>
</dbReference>
<feature type="compositionally biased region" description="Acidic residues" evidence="7">
    <location>
        <begin position="150"/>
        <end position="163"/>
    </location>
</feature>
<sequence length="943" mass="107823">MGEEMAVDAVASVVLQKLTDLLADKSFATNKIISRRLKGMKAALEKALSARPADEGTNENDEEIKKLRQEYLGHIYSIEDSIESFALRFTRQRKKLGFLMNHALILKKFTALKMLNSKRYGIRTKVKKLNNRTNTIEGSNRAGSLSQQPECDDNDEQAGEEMQEASFSSIDEETESLSSSIKSRQSNDSIIRERIEHSKLMYSYTYNEDELPIVGYQCKVDYLRHRLLNFDDALVIPIVGELGSGKTMLVRAVFGNRAITKMFDTAAWVTVFEKSTTADILLALLNQVTKTEVQDGIREESLEHRLVQDLSGRRYFVVLDGVRTSEQWERIRHAFPDQENGSKIILTTCDEGVADTKGRMYNMEKLDHEESWTLFMTKVGSHQDPKGSVKKRIIKVCQGLPLSIVLLGSLFSTKDRREWSGTLDRHRHWQAVDIMKLSYNDLDNHLKLCLMYMTLFPREMDIPVRRLQRLWLAEGFVDQSRGFPEDVAQGYFESLVKRSLILVSKQRSDGSARKCRLQGAIHGILLEQAQDIRLFHVHPGSDDDLAGMRRLIEYADAWIVPPNTAQIRHTRSYISFKLQKKDTPAEHVCSLVSKMRKGLGLLRVLDLEGVYQPCLPDNLGDLYHLRYLGLRRTYLKKLPKSVGELPHLQTLDLKHTWIDKIPKIIWKLKNLQHLNLNEVNLDKDTPLPFRESLPDLLTLWGLSVSHETPIRNCLSKLKHLRELGISFRIIMRGDDHDRGRGQCQSTEALVEWISELIDLRSLRLRSKDDCGNPLGLSLIPFSRLTKLSHMKLLGKLDQLPPLDQFPPHIKVLTLSLTFLSEDPMPILGHLPDLTVLRLLGSSYLGETMVCSSGGFKSLELLKLWMLEGLKKWEVEDGAMKKLKVANIRSCSNLANFPTLLLQQKTFQDLVLNDMPPAFKDKIDDIYQCKVSIKDFEKHLRAQN</sequence>
<accession>A0ABD1GWC1</accession>
<evidence type="ECO:0000256" key="6">
    <source>
        <dbReference type="ARBA" id="ARBA00022840"/>
    </source>
</evidence>
<evidence type="ECO:0000256" key="7">
    <source>
        <dbReference type="SAM" id="MobiDB-lite"/>
    </source>
</evidence>
<evidence type="ECO:0000259" key="9">
    <source>
        <dbReference type="Pfam" id="PF23559"/>
    </source>
</evidence>
<dbReference type="InterPro" id="IPR055414">
    <property type="entry name" value="LRR_R13L4/SHOC2-like"/>
</dbReference>
<dbReference type="Gene3D" id="3.80.10.10">
    <property type="entry name" value="Ribonuclease Inhibitor"/>
    <property type="match status" value="1"/>
</dbReference>
<feature type="compositionally biased region" description="Polar residues" evidence="7">
    <location>
        <begin position="133"/>
        <end position="149"/>
    </location>
</feature>
<dbReference type="Pfam" id="PF23559">
    <property type="entry name" value="WHD_DRP"/>
    <property type="match status" value="1"/>
</dbReference>
<proteinExistence type="inferred from homology"/>
<dbReference type="Gene3D" id="1.10.10.10">
    <property type="entry name" value="Winged helix-like DNA-binding domain superfamily/Winged helix DNA-binding domain"/>
    <property type="match status" value="1"/>
</dbReference>
<protein>
    <submittedName>
        <fullName evidence="11">Disease resistance RPP13-like protein 2</fullName>
    </submittedName>
</protein>
<dbReference type="Proteomes" id="UP001567538">
    <property type="component" value="Unassembled WGS sequence"/>
</dbReference>
<dbReference type="InterPro" id="IPR042197">
    <property type="entry name" value="Apaf_helical"/>
</dbReference>
<dbReference type="GO" id="GO:0051707">
    <property type="term" value="P:response to other organism"/>
    <property type="evidence" value="ECO:0007669"/>
    <property type="project" value="UniProtKB-ARBA"/>
</dbReference>
<dbReference type="PANTHER" id="PTHR23155:SF955">
    <property type="entry name" value="AAA+ ATPASE DOMAIN-CONTAINING PROTEIN"/>
    <property type="match status" value="1"/>
</dbReference>
<evidence type="ECO:0000256" key="5">
    <source>
        <dbReference type="ARBA" id="ARBA00022821"/>
    </source>
</evidence>
<dbReference type="InterPro" id="IPR027417">
    <property type="entry name" value="P-loop_NTPase"/>
</dbReference>
<evidence type="ECO:0000313" key="12">
    <source>
        <dbReference type="Proteomes" id="UP001567538"/>
    </source>
</evidence>
<keyword evidence="4" id="KW-0547">Nucleotide-binding</keyword>
<gene>
    <name evidence="11" type="ORF">AAHA92_23605</name>
</gene>
<dbReference type="InterPro" id="IPR002182">
    <property type="entry name" value="NB-ARC"/>
</dbReference>
<dbReference type="Gene3D" id="3.40.50.300">
    <property type="entry name" value="P-loop containing nucleotide triphosphate hydrolases"/>
    <property type="match status" value="1"/>
</dbReference>
<evidence type="ECO:0000259" key="8">
    <source>
        <dbReference type="Pfam" id="PF00931"/>
    </source>
</evidence>
<evidence type="ECO:0000256" key="3">
    <source>
        <dbReference type="ARBA" id="ARBA00022737"/>
    </source>
</evidence>
<keyword evidence="5" id="KW-0611">Plant defense</keyword>
<evidence type="ECO:0000313" key="11">
    <source>
        <dbReference type="EMBL" id="KAL1547091.1"/>
    </source>
</evidence>